<dbReference type="AlphaFoldDB" id="A0A8E2JSM8"/>
<accession>A0A8E2JSM8</accession>
<dbReference type="Pfam" id="PF00240">
    <property type="entry name" value="ubiquitin"/>
    <property type="match status" value="1"/>
</dbReference>
<evidence type="ECO:0000313" key="2">
    <source>
        <dbReference type="EMBL" id="OCL08054.1"/>
    </source>
</evidence>
<dbReference type="InterPro" id="IPR050158">
    <property type="entry name" value="Ubiquitin_ubiquitin-like"/>
</dbReference>
<dbReference type="SUPFAM" id="SSF54236">
    <property type="entry name" value="Ubiquitin-like"/>
    <property type="match status" value="1"/>
</dbReference>
<evidence type="ECO:0000259" key="1">
    <source>
        <dbReference type="PROSITE" id="PS50053"/>
    </source>
</evidence>
<dbReference type="EMBL" id="KV749724">
    <property type="protein sequence ID" value="OCL08054.1"/>
    <property type="molecule type" value="Genomic_DNA"/>
</dbReference>
<dbReference type="InterPro" id="IPR000626">
    <property type="entry name" value="Ubiquitin-like_dom"/>
</dbReference>
<evidence type="ECO:0000313" key="3">
    <source>
        <dbReference type="Proteomes" id="UP000250140"/>
    </source>
</evidence>
<dbReference type="OrthoDB" id="428577at2759"/>
<dbReference type="InterPro" id="IPR019956">
    <property type="entry name" value="Ubiquitin_dom"/>
</dbReference>
<name>A0A8E2JSM8_9PEZI</name>
<gene>
    <name evidence="2" type="ORF">AOQ84DRAFT_398150</name>
</gene>
<dbReference type="SMART" id="SM00213">
    <property type="entry name" value="UBQ"/>
    <property type="match status" value="1"/>
</dbReference>
<organism evidence="2 3">
    <name type="scientific">Glonium stellatum</name>
    <dbReference type="NCBI Taxonomy" id="574774"/>
    <lineage>
        <taxon>Eukaryota</taxon>
        <taxon>Fungi</taxon>
        <taxon>Dikarya</taxon>
        <taxon>Ascomycota</taxon>
        <taxon>Pezizomycotina</taxon>
        <taxon>Dothideomycetes</taxon>
        <taxon>Pleosporomycetidae</taxon>
        <taxon>Gloniales</taxon>
        <taxon>Gloniaceae</taxon>
        <taxon>Glonium</taxon>
    </lineage>
</organism>
<dbReference type="InterPro" id="IPR029071">
    <property type="entry name" value="Ubiquitin-like_domsf"/>
</dbReference>
<dbReference type="Proteomes" id="UP000250140">
    <property type="component" value="Unassembled WGS sequence"/>
</dbReference>
<dbReference type="PANTHER" id="PTHR10666">
    <property type="entry name" value="UBIQUITIN"/>
    <property type="match status" value="1"/>
</dbReference>
<sequence>MASATVWTPSRRLADNTIHLDDLQISFKRTVRVPDNKGTSALPPSLGSFPLYEVKDYTSKLPENMSAKGGLFMPLYPMWIRFHSTRTYAIKIYVGGVNAISGESAVETAATKLRRQNLLRQSKSIQDYVIVPDQLWLDGIATGDGNVRQFVAMASRTGYSVEAQVTGDEVTGGLQFEITPIDDMIEINIETNTSPPQTLTCQITCSYWVGQVLAQTLTGKTIALEVKSSDSINDIKKKIQGREGIPPDQQRLIFAGKQLEDRVTLADCTISAGGRIKQAIVRDTGRKWLATQTKTFNLQILNTLHFHHVTGFRPPEPPIDARTYAAYGYPFFSMYEEPSDVSGDFSHVHSVGELDGIQDLSISPKIEDITNRLPPFSRPRFWNPNGPMNKFRPLQELERELAERGTAIF</sequence>
<protein>
    <recommendedName>
        <fullName evidence="1">Ubiquitin-like domain-containing protein</fullName>
    </recommendedName>
</protein>
<dbReference type="Gene3D" id="3.10.20.90">
    <property type="entry name" value="Phosphatidylinositol 3-kinase Catalytic Subunit, Chain A, domain 1"/>
    <property type="match status" value="1"/>
</dbReference>
<reference evidence="2 3" key="1">
    <citation type="journal article" date="2016" name="Nat. Commun.">
        <title>Ectomycorrhizal ecology is imprinted in the genome of the dominant symbiotic fungus Cenococcum geophilum.</title>
        <authorList>
            <consortium name="DOE Joint Genome Institute"/>
            <person name="Peter M."/>
            <person name="Kohler A."/>
            <person name="Ohm R.A."/>
            <person name="Kuo A."/>
            <person name="Krutzmann J."/>
            <person name="Morin E."/>
            <person name="Arend M."/>
            <person name="Barry K.W."/>
            <person name="Binder M."/>
            <person name="Choi C."/>
            <person name="Clum A."/>
            <person name="Copeland A."/>
            <person name="Grisel N."/>
            <person name="Haridas S."/>
            <person name="Kipfer T."/>
            <person name="LaButti K."/>
            <person name="Lindquist E."/>
            <person name="Lipzen A."/>
            <person name="Maire R."/>
            <person name="Meier B."/>
            <person name="Mihaltcheva S."/>
            <person name="Molinier V."/>
            <person name="Murat C."/>
            <person name="Poggeler S."/>
            <person name="Quandt C.A."/>
            <person name="Sperisen C."/>
            <person name="Tritt A."/>
            <person name="Tisserant E."/>
            <person name="Crous P.W."/>
            <person name="Henrissat B."/>
            <person name="Nehls U."/>
            <person name="Egli S."/>
            <person name="Spatafora J.W."/>
            <person name="Grigoriev I.V."/>
            <person name="Martin F.M."/>
        </authorList>
    </citation>
    <scope>NUCLEOTIDE SEQUENCE [LARGE SCALE GENOMIC DNA]</scope>
    <source>
        <strain evidence="2 3">CBS 207.34</strain>
    </source>
</reference>
<feature type="domain" description="Ubiquitin-like" evidence="1">
    <location>
        <begin position="210"/>
        <end position="285"/>
    </location>
</feature>
<dbReference type="PRINTS" id="PR00348">
    <property type="entry name" value="UBIQUITIN"/>
</dbReference>
<keyword evidence="3" id="KW-1185">Reference proteome</keyword>
<dbReference type="PROSITE" id="PS50053">
    <property type="entry name" value="UBIQUITIN_2"/>
    <property type="match status" value="1"/>
</dbReference>
<proteinExistence type="predicted"/>